<dbReference type="PROSITE" id="PS51257">
    <property type="entry name" value="PROKAR_LIPOPROTEIN"/>
    <property type="match status" value="1"/>
</dbReference>
<evidence type="ECO:0000256" key="3">
    <source>
        <dbReference type="PIRSR" id="PIRSR603782-2"/>
    </source>
</evidence>
<proteinExistence type="inferred from homology"/>
<keyword evidence="5" id="KW-1185">Reference proteome</keyword>
<keyword evidence="2" id="KW-0186">Copper</keyword>
<dbReference type="InterPro" id="IPR036249">
    <property type="entry name" value="Thioredoxin-like_sf"/>
</dbReference>
<dbReference type="EMBL" id="JASZ02000017">
    <property type="protein sequence ID" value="OWK97936.1"/>
    <property type="molecule type" value="Genomic_DNA"/>
</dbReference>
<keyword evidence="3" id="KW-1015">Disulfide bond</keyword>
<dbReference type="Pfam" id="PF02630">
    <property type="entry name" value="SCO1-SenC"/>
    <property type="match status" value="1"/>
</dbReference>
<feature type="binding site" evidence="2">
    <location>
        <position position="72"/>
    </location>
    <ligand>
        <name>Cu cation</name>
        <dbReference type="ChEBI" id="CHEBI:23378"/>
    </ligand>
</feature>
<evidence type="ECO:0000313" key="5">
    <source>
        <dbReference type="Proteomes" id="UP000197587"/>
    </source>
</evidence>
<reference evidence="4 5" key="2">
    <citation type="submission" date="2017-05" db="EMBL/GenBank/DDBJ databases">
        <title>Genome of Chryseobacterium haifense.</title>
        <authorList>
            <person name="Newman J.D."/>
        </authorList>
    </citation>
    <scope>NUCLEOTIDE SEQUENCE [LARGE SCALE GENOMIC DNA]</scope>
    <source>
        <strain evidence="4 5">DSM 19056</strain>
    </source>
</reference>
<comment type="similarity">
    <text evidence="1">Belongs to the SCO1/2 family.</text>
</comment>
<dbReference type="AlphaFoldDB" id="A0A246B8Y7"/>
<sequence>MKNLFRNIALAALSLLVLVSCKKQESENLDPASIFNLSSKWETPDGTKIHLEDLKGKVLTMVMIYTSCKTACPKLTADMKVIEAKVGHQNPEDLRYVLISIDPKNDTPEKMREFIKNYHLEGKQWLFIRSDEDNTRELANVLAVKYKQISPMDFSHSNIISVFSKDGLLVHQQEGITIDIDGTVNEIKNQLQ</sequence>
<feature type="binding site" evidence="2">
    <location>
        <position position="68"/>
    </location>
    <ligand>
        <name>Cu cation</name>
        <dbReference type="ChEBI" id="CHEBI:23378"/>
    </ligand>
</feature>
<dbReference type="Gene3D" id="3.40.30.10">
    <property type="entry name" value="Glutaredoxin"/>
    <property type="match status" value="1"/>
</dbReference>
<organism evidence="4 5">
    <name type="scientific">Kaistella haifensis DSM 19056</name>
    <dbReference type="NCBI Taxonomy" id="1450526"/>
    <lineage>
        <taxon>Bacteria</taxon>
        <taxon>Pseudomonadati</taxon>
        <taxon>Bacteroidota</taxon>
        <taxon>Flavobacteriia</taxon>
        <taxon>Flavobacteriales</taxon>
        <taxon>Weeksellaceae</taxon>
        <taxon>Chryseobacterium group</taxon>
        <taxon>Kaistella</taxon>
    </lineage>
</organism>
<gene>
    <name evidence="4" type="ORF">AP75_08715</name>
</gene>
<reference evidence="4 5" key="1">
    <citation type="submission" date="2014-01" db="EMBL/GenBank/DDBJ databases">
        <authorList>
            <consortium name="Genome Consortium for Active Teaching"/>
            <person name="Sontag T.C."/>
            <person name="Newman J.D."/>
        </authorList>
    </citation>
    <scope>NUCLEOTIDE SEQUENCE [LARGE SCALE GENOMIC DNA]</scope>
    <source>
        <strain evidence="4 5">DSM 19056</strain>
    </source>
</reference>
<dbReference type="RefSeq" id="WP_088264318.1">
    <property type="nucleotide sequence ID" value="NZ_JASZ02000017.1"/>
</dbReference>
<protein>
    <submittedName>
        <fullName evidence="4">SCO family protein</fullName>
    </submittedName>
</protein>
<feature type="disulfide bond" description="Redox-active" evidence="3">
    <location>
        <begin position="68"/>
        <end position="72"/>
    </location>
</feature>
<dbReference type="SUPFAM" id="SSF52833">
    <property type="entry name" value="Thioredoxin-like"/>
    <property type="match status" value="1"/>
</dbReference>
<comment type="caution">
    <text evidence="4">The sequence shown here is derived from an EMBL/GenBank/DDBJ whole genome shotgun (WGS) entry which is preliminary data.</text>
</comment>
<evidence type="ECO:0000256" key="2">
    <source>
        <dbReference type="PIRSR" id="PIRSR603782-1"/>
    </source>
</evidence>
<name>A0A246B8Y7_9FLAO</name>
<dbReference type="Proteomes" id="UP000197587">
    <property type="component" value="Unassembled WGS sequence"/>
</dbReference>
<evidence type="ECO:0000313" key="4">
    <source>
        <dbReference type="EMBL" id="OWK97936.1"/>
    </source>
</evidence>
<dbReference type="PANTHER" id="PTHR12151">
    <property type="entry name" value="ELECTRON TRANSPORT PROTIN SCO1/SENC FAMILY MEMBER"/>
    <property type="match status" value="1"/>
</dbReference>
<accession>A0A246B8Y7</accession>
<dbReference type="InterPro" id="IPR003782">
    <property type="entry name" value="SCO1/SenC"/>
</dbReference>
<evidence type="ECO:0000256" key="1">
    <source>
        <dbReference type="ARBA" id="ARBA00010996"/>
    </source>
</evidence>
<dbReference type="CDD" id="cd02968">
    <property type="entry name" value="SCO"/>
    <property type="match status" value="1"/>
</dbReference>
<keyword evidence="2" id="KW-0479">Metal-binding</keyword>
<dbReference type="PANTHER" id="PTHR12151:SF25">
    <property type="entry name" value="LINALOOL DEHYDRATASE_ISOMERASE DOMAIN-CONTAINING PROTEIN"/>
    <property type="match status" value="1"/>
</dbReference>
<feature type="binding site" evidence="2">
    <location>
        <position position="156"/>
    </location>
    <ligand>
        <name>Cu cation</name>
        <dbReference type="ChEBI" id="CHEBI:23378"/>
    </ligand>
</feature>
<dbReference type="GO" id="GO:0046872">
    <property type="term" value="F:metal ion binding"/>
    <property type="evidence" value="ECO:0007669"/>
    <property type="project" value="UniProtKB-KW"/>
</dbReference>